<comment type="caution">
    <text evidence="4">The sequence shown here is derived from an EMBL/GenBank/DDBJ whole genome shotgun (WGS) entry which is preliminary data.</text>
</comment>
<dbReference type="SUPFAM" id="SSF52540">
    <property type="entry name" value="P-loop containing nucleoside triphosphate hydrolases"/>
    <property type="match status" value="1"/>
</dbReference>
<dbReference type="PANTHER" id="PTHR30486:SF6">
    <property type="entry name" value="TYPE IV PILUS RETRACTATION ATPASE PILT"/>
    <property type="match status" value="1"/>
</dbReference>
<keyword evidence="2" id="KW-0175">Coiled coil</keyword>
<name>A0ABX2MLB7_9BACL</name>
<accession>A0ABX2MLB7</accession>
<dbReference type="EMBL" id="JABMCC010000107">
    <property type="protein sequence ID" value="NUU54853.1"/>
    <property type="molecule type" value="Genomic_DNA"/>
</dbReference>
<evidence type="ECO:0000256" key="1">
    <source>
        <dbReference type="ARBA" id="ARBA00006611"/>
    </source>
</evidence>
<evidence type="ECO:0000313" key="4">
    <source>
        <dbReference type="EMBL" id="NUU54853.1"/>
    </source>
</evidence>
<dbReference type="InterPro" id="IPR001482">
    <property type="entry name" value="T2SS/T4SS_dom"/>
</dbReference>
<feature type="domain" description="Bacterial type II secretion system protein E" evidence="3">
    <location>
        <begin position="140"/>
        <end position="427"/>
    </location>
</feature>
<evidence type="ECO:0000259" key="3">
    <source>
        <dbReference type="Pfam" id="PF00437"/>
    </source>
</evidence>
<proteinExistence type="inferred from homology"/>
<dbReference type="CDD" id="cd01130">
    <property type="entry name" value="VirB11-like_ATPase"/>
    <property type="match status" value="1"/>
</dbReference>
<feature type="coiled-coil region" evidence="2">
    <location>
        <begin position="103"/>
        <end position="137"/>
    </location>
</feature>
<dbReference type="InterPro" id="IPR027417">
    <property type="entry name" value="P-loop_NTPase"/>
</dbReference>
<evidence type="ECO:0000313" key="5">
    <source>
        <dbReference type="Proteomes" id="UP000577724"/>
    </source>
</evidence>
<evidence type="ECO:0000256" key="2">
    <source>
        <dbReference type="SAM" id="Coils"/>
    </source>
</evidence>
<dbReference type="Proteomes" id="UP000577724">
    <property type="component" value="Unassembled WGS sequence"/>
</dbReference>
<comment type="similarity">
    <text evidence="1">Belongs to the GSP E family.</text>
</comment>
<gene>
    <name evidence="4" type="ORF">HP548_12275</name>
</gene>
<sequence>MATGTDLVNPAKDVMQHVINSVNSRENTVNESKEGMLSDPPSIFISQEEYYEGVNNPTGAAESKHGLSIDSMVSADALNVVRDKLSLSFGNELSRAFYNREIRDEMEKAARKFLMENEQLKDHSKGLKEQAKDLVDEIVGLGPIDDVMNDNTIMEIMVNGDSEVYVEDHNGIRLTDIKFNDEEHVLSIARKMLNFSNATINEASPICDTRLSDVRLNIVIPPISRNGTTITIRKYPPINLSAEKMIQNGLLTDEMFKFSQLAIRGGANILVVGSTGSGKTTFIKRLCEEIPDHERTLTIEDTEELRLKVLYPKKHIVSLECRFTGNKDTTIDLGGLLKSSLRMYPYRIIVGEIRSQEALDLIEIFNTGHDGGLSSLHANSAKDAVTRIVQMILRNGLPLAPNIIGKMVSTAIDIIYFVEKLADGSRHITEVVELLGYENDEPIVNHLYKYEVADVEAKSDGKLKFIGKHSVGEDCTISTKLMKKMITRSVPRSELKKWTKNDFNLTAI</sequence>
<organism evidence="4 5">
    <name type="scientific">Paenibacillus taichungensis</name>
    <dbReference type="NCBI Taxonomy" id="484184"/>
    <lineage>
        <taxon>Bacteria</taxon>
        <taxon>Bacillati</taxon>
        <taxon>Bacillota</taxon>
        <taxon>Bacilli</taxon>
        <taxon>Bacillales</taxon>
        <taxon>Paenibacillaceae</taxon>
        <taxon>Paenibacillus</taxon>
    </lineage>
</organism>
<dbReference type="Gene3D" id="3.40.50.300">
    <property type="entry name" value="P-loop containing nucleotide triphosphate hydrolases"/>
    <property type="match status" value="1"/>
</dbReference>
<reference evidence="4 5" key="1">
    <citation type="submission" date="2020-05" db="EMBL/GenBank/DDBJ databases">
        <title>Genome Sequencing of Type Strains.</title>
        <authorList>
            <person name="Lemaire J.F."/>
            <person name="Inderbitzin P."/>
            <person name="Gregorio O.A."/>
            <person name="Collins S.B."/>
            <person name="Wespe N."/>
            <person name="Knight-Connoni V."/>
        </authorList>
    </citation>
    <scope>NUCLEOTIDE SEQUENCE [LARGE SCALE GENOMIC DNA]</scope>
    <source>
        <strain evidence="4 5">DSM 19942</strain>
    </source>
</reference>
<dbReference type="GeneID" id="97131492"/>
<dbReference type="Gene3D" id="3.30.450.380">
    <property type="match status" value="1"/>
</dbReference>
<dbReference type="Pfam" id="PF00437">
    <property type="entry name" value="T2SSE"/>
    <property type="match status" value="1"/>
</dbReference>
<dbReference type="PANTHER" id="PTHR30486">
    <property type="entry name" value="TWITCHING MOTILITY PROTEIN PILT"/>
    <property type="match status" value="1"/>
</dbReference>
<dbReference type="RefSeq" id="WP_175381791.1">
    <property type="nucleotide sequence ID" value="NZ_CBCRYD010000039.1"/>
</dbReference>
<dbReference type="InterPro" id="IPR050921">
    <property type="entry name" value="T4SS_GSP_E_ATPase"/>
</dbReference>
<protein>
    <submittedName>
        <fullName evidence="4">CpaF family protein</fullName>
    </submittedName>
</protein>
<keyword evidence="5" id="KW-1185">Reference proteome</keyword>